<accession>A0A0D2FSL1</accession>
<feature type="compositionally biased region" description="Basic and acidic residues" evidence="1">
    <location>
        <begin position="60"/>
        <end position="76"/>
    </location>
</feature>
<dbReference type="EMBL" id="KN847478">
    <property type="protein sequence ID" value="KIX05117.1"/>
    <property type="molecule type" value="Genomic_DNA"/>
</dbReference>
<feature type="region of interest" description="Disordered" evidence="1">
    <location>
        <begin position="47"/>
        <end position="79"/>
    </location>
</feature>
<evidence type="ECO:0000313" key="2">
    <source>
        <dbReference type="EMBL" id="KIX05117.1"/>
    </source>
</evidence>
<name>A0A0D2FSL1_9EURO</name>
<dbReference type="Proteomes" id="UP000053617">
    <property type="component" value="Unassembled WGS sequence"/>
</dbReference>
<keyword evidence="3" id="KW-1185">Reference proteome</keyword>
<dbReference type="GeneID" id="25294060"/>
<evidence type="ECO:0000256" key="1">
    <source>
        <dbReference type="SAM" id="MobiDB-lite"/>
    </source>
</evidence>
<dbReference type="AlphaFoldDB" id="A0A0D2FSL1"/>
<proteinExistence type="predicted"/>
<dbReference type="RefSeq" id="XP_013272253.1">
    <property type="nucleotide sequence ID" value="XM_013416799.1"/>
</dbReference>
<feature type="region of interest" description="Disordered" evidence="1">
    <location>
        <begin position="1"/>
        <end position="30"/>
    </location>
</feature>
<sequence>MGGRKRTRTADHDPEEQEPSPRRAKLSGVRTSTRLAMTSSIRGKSSIIPTLAGTPSITESKNHRGDCSEHGSDIHSSHSGNNILKGRGLVEAALEIVNNADTAELMILELMDKYSFSFARLKELLRENNLHVSFSNVKYVDIAPKVGLDPGTNGTDIPPFEMFRARLPSSVFSQTIADLEVFSCYFNRIVALFSGLLFNTPEAILEGKITTKGRIEYQFKTFGGIAVVFIEVKLDIGSSTERLDCFAQVIAECDACAWANLRNGFNVPILAILCDGEFFYFFKFLDRRQAGGGPQVYLGNFPDGRWRQPIAEMDSADDPTTFLLQTRLLCESLYYVFLRGYQSGLQAYWNRSVERSKSPSRDSTPKWYKATISARQALDEAWSAWELRQEGKVEESNSSAERAHQCLAER</sequence>
<protein>
    <submittedName>
        <fullName evidence="2">Uncharacterized protein</fullName>
    </submittedName>
</protein>
<dbReference type="HOGENOM" id="CLU_047141_0_0_1"/>
<organism evidence="2 3">
    <name type="scientific">Rhinocladiella mackenziei CBS 650.93</name>
    <dbReference type="NCBI Taxonomy" id="1442369"/>
    <lineage>
        <taxon>Eukaryota</taxon>
        <taxon>Fungi</taxon>
        <taxon>Dikarya</taxon>
        <taxon>Ascomycota</taxon>
        <taxon>Pezizomycotina</taxon>
        <taxon>Eurotiomycetes</taxon>
        <taxon>Chaetothyriomycetidae</taxon>
        <taxon>Chaetothyriales</taxon>
        <taxon>Herpotrichiellaceae</taxon>
        <taxon>Rhinocladiella</taxon>
    </lineage>
</organism>
<dbReference type="VEuPathDB" id="FungiDB:Z518_05989"/>
<evidence type="ECO:0000313" key="3">
    <source>
        <dbReference type="Proteomes" id="UP000053617"/>
    </source>
</evidence>
<dbReference type="OrthoDB" id="5418029at2759"/>
<gene>
    <name evidence="2" type="ORF">Z518_05989</name>
</gene>
<reference evidence="2 3" key="1">
    <citation type="submission" date="2015-01" db="EMBL/GenBank/DDBJ databases">
        <title>The Genome Sequence of Rhinocladiella mackenzie CBS 650.93.</title>
        <authorList>
            <consortium name="The Broad Institute Genomics Platform"/>
            <person name="Cuomo C."/>
            <person name="de Hoog S."/>
            <person name="Gorbushina A."/>
            <person name="Stielow B."/>
            <person name="Teixiera M."/>
            <person name="Abouelleil A."/>
            <person name="Chapman S.B."/>
            <person name="Priest M."/>
            <person name="Young S.K."/>
            <person name="Wortman J."/>
            <person name="Nusbaum C."/>
            <person name="Birren B."/>
        </authorList>
    </citation>
    <scope>NUCLEOTIDE SEQUENCE [LARGE SCALE GENOMIC DNA]</scope>
    <source>
        <strain evidence="2 3">CBS 650.93</strain>
    </source>
</reference>
<feature type="region of interest" description="Disordered" evidence="1">
    <location>
        <begin position="391"/>
        <end position="410"/>
    </location>
</feature>